<dbReference type="Pfam" id="PF10502">
    <property type="entry name" value="Peptidase_S26"/>
    <property type="match status" value="1"/>
</dbReference>
<feature type="region of interest" description="Disordered" evidence="6">
    <location>
        <begin position="1"/>
        <end position="27"/>
    </location>
</feature>
<evidence type="ECO:0000256" key="2">
    <source>
        <dbReference type="ARBA" id="ARBA00009370"/>
    </source>
</evidence>
<name>A0A6J7JAD2_9ZZZZ</name>
<evidence type="ECO:0000256" key="5">
    <source>
        <dbReference type="ARBA" id="ARBA00022801"/>
    </source>
</evidence>
<dbReference type="GO" id="GO:0016020">
    <property type="term" value="C:membrane"/>
    <property type="evidence" value="ECO:0007669"/>
    <property type="project" value="InterPro"/>
</dbReference>
<dbReference type="EMBL" id="CAFBNL010000001">
    <property type="protein sequence ID" value="CAB4940096.1"/>
    <property type="molecule type" value="Genomic_DNA"/>
</dbReference>
<dbReference type="GO" id="GO:0009003">
    <property type="term" value="F:signal peptidase activity"/>
    <property type="evidence" value="ECO:0007669"/>
    <property type="project" value="UniProtKB-EC"/>
</dbReference>
<evidence type="ECO:0000256" key="6">
    <source>
        <dbReference type="SAM" id="MobiDB-lite"/>
    </source>
</evidence>
<evidence type="ECO:0000259" key="8">
    <source>
        <dbReference type="Pfam" id="PF10502"/>
    </source>
</evidence>
<dbReference type="PRINTS" id="PR00727">
    <property type="entry name" value="LEADERPTASE"/>
</dbReference>
<reference evidence="9" key="1">
    <citation type="submission" date="2020-05" db="EMBL/GenBank/DDBJ databases">
        <authorList>
            <person name="Chiriac C."/>
            <person name="Salcher M."/>
            <person name="Ghai R."/>
            <person name="Kavagutti S V."/>
        </authorList>
    </citation>
    <scope>NUCLEOTIDE SEQUENCE</scope>
</reference>
<dbReference type="SUPFAM" id="SSF51306">
    <property type="entry name" value="LexA/Signal peptidase"/>
    <property type="match status" value="1"/>
</dbReference>
<dbReference type="PANTHER" id="PTHR43390:SF1">
    <property type="entry name" value="CHLOROPLAST PROCESSING PEPTIDASE"/>
    <property type="match status" value="1"/>
</dbReference>
<dbReference type="PROSITE" id="PS00501">
    <property type="entry name" value="SPASE_I_1"/>
    <property type="match status" value="1"/>
</dbReference>
<accession>A0A6J7JAD2</accession>
<proteinExistence type="inferred from homology"/>
<dbReference type="GO" id="GO:0004252">
    <property type="term" value="F:serine-type endopeptidase activity"/>
    <property type="evidence" value="ECO:0007669"/>
    <property type="project" value="InterPro"/>
</dbReference>
<evidence type="ECO:0000256" key="4">
    <source>
        <dbReference type="ARBA" id="ARBA00022670"/>
    </source>
</evidence>
<organism evidence="9">
    <name type="scientific">freshwater metagenome</name>
    <dbReference type="NCBI Taxonomy" id="449393"/>
    <lineage>
        <taxon>unclassified sequences</taxon>
        <taxon>metagenomes</taxon>
        <taxon>ecological metagenomes</taxon>
    </lineage>
</organism>
<gene>
    <name evidence="9" type="ORF">UFOPK3789_00019</name>
</gene>
<dbReference type="CDD" id="cd06530">
    <property type="entry name" value="S26_SPase_I"/>
    <property type="match status" value="1"/>
</dbReference>
<dbReference type="InterPro" id="IPR019756">
    <property type="entry name" value="Pept_S26A_signal_pept_1_Ser-AS"/>
</dbReference>
<comment type="catalytic activity">
    <reaction evidence="1">
        <text>Cleavage of hydrophobic, N-terminal signal or leader sequences from secreted and periplasmic proteins.</text>
        <dbReference type="EC" id="3.4.21.89"/>
    </reaction>
</comment>
<keyword evidence="7" id="KW-1133">Transmembrane helix</keyword>
<dbReference type="InterPro" id="IPR019758">
    <property type="entry name" value="Pept_S26A_signal_pept_1_CS"/>
</dbReference>
<keyword evidence="7" id="KW-0472">Membrane</keyword>
<dbReference type="InterPro" id="IPR000223">
    <property type="entry name" value="Pept_S26A_signal_pept_1"/>
</dbReference>
<sequence>MLRGMEITGAGKDESQSSTESLLSGTTSTSSDSVVVAASGLPKEIKSKPLRTVVEWIVLVGAALLVAFIVKTFLFQAFYIPSDSMVPTLVVGDRVLVNKLSYRAHEPNRFDIVVFLAPKGTETALIKDLVKRVVGLPGETIEGRDGRILINGAVIEEPFLPAGIQSRTFGPVKVPPKSYFMLGDNRPFSKDSTYFGPIEGKTFVGRVFVRIWPLNRLSLL</sequence>
<dbReference type="EC" id="3.4.21.89" evidence="3"/>
<dbReference type="InterPro" id="IPR036286">
    <property type="entry name" value="LexA/Signal_pep-like_sf"/>
</dbReference>
<feature type="compositionally biased region" description="Low complexity" evidence="6">
    <location>
        <begin position="16"/>
        <end position="27"/>
    </location>
</feature>
<comment type="similarity">
    <text evidence="2">Belongs to the peptidase S26 family.</text>
</comment>
<protein>
    <recommendedName>
        <fullName evidence="3">signal peptidase I</fullName>
        <ecNumber evidence="3">3.4.21.89</ecNumber>
    </recommendedName>
</protein>
<feature type="transmembrane region" description="Helical" evidence="7">
    <location>
        <begin position="53"/>
        <end position="79"/>
    </location>
</feature>
<dbReference type="NCBIfam" id="TIGR02227">
    <property type="entry name" value="sigpep_I_bact"/>
    <property type="match status" value="1"/>
</dbReference>
<dbReference type="PROSITE" id="PS00761">
    <property type="entry name" value="SPASE_I_3"/>
    <property type="match status" value="1"/>
</dbReference>
<feature type="domain" description="Peptidase S26" evidence="8">
    <location>
        <begin position="54"/>
        <end position="212"/>
    </location>
</feature>
<keyword evidence="5" id="KW-0378">Hydrolase</keyword>
<evidence type="ECO:0000256" key="3">
    <source>
        <dbReference type="ARBA" id="ARBA00013208"/>
    </source>
</evidence>
<dbReference type="AlphaFoldDB" id="A0A6J7JAD2"/>
<evidence type="ECO:0000313" key="9">
    <source>
        <dbReference type="EMBL" id="CAB4940096.1"/>
    </source>
</evidence>
<dbReference type="Gene3D" id="2.10.109.10">
    <property type="entry name" value="Umud Fragment, subunit A"/>
    <property type="match status" value="1"/>
</dbReference>
<dbReference type="GO" id="GO:0006465">
    <property type="term" value="P:signal peptide processing"/>
    <property type="evidence" value="ECO:0007669"/>
    <property type="project" value="InterPro"/>
</dbReference>
<evidence type="ECO:0000256" key="7">
    <source>
        <dbReference type="SAM" id="Phobius"/>
    </source>
</evidence>
<dbReference type="PANTHER" id="PTHR43390">
    <property type="entry name" value="SIGNAL PEPTIDASE I"/>
    <property type="match status" value="1"/>
</dbReference>
<keyword evidence="7" id="KW-0812">Transmembrane</keyword>
<dbReference type="InterPro" id="IPR019533">
    <property type="entry name" value="Peptidase_S26"/>
</dbReference>
<evidence type="ECO:0000256" key="1">
    <source>
        <dbReference type="ARBA" id="ARBA00000677"/>
    </source>
</evidence>
<keyword evidence="4" id="KW-0645">Protease</keyword>